<dbReference type="EMBL" id="CP025544">
    <property type="protein sequence ID" value="AXK60889.1"/>
    <property type="molecule type" value="Genomic_DNA"/>
</dbReference>
<protein>
    <submittedName>
        <fullName evidence="1">Uncharacterized protein</fullName>
    </submittedName>
</protein>
<evidence type="ECO:0000313" key="2">
    <source>
        <dbReference type="Proteomes" id="UP000254834"/>
    </source>
</evidence>
<accession>A0A345ZC72</accession>
<name>A0A345ZC72_9BACT</name>
<evidence type="ECO:0000313" key="1">
    <source>
        <dbReference type="EMBL" id="AXK60889.1"/>
    </source>
</evidence>
<organism evidence="1 2">
    <name type="scientific">Candidatus Chromulinivorax destructor</name>
    <dbReference type="NCBI Taxonomy" id="2066483"/>
    <lineage>
        <taxon>Bacteria</taxon>
        <taxon>Candidatus Babelota</taxon>
        <taxon>Candidatus Babeliae</taxon>
        <taxon>Candidatus Babeliales</taxon>
        <taxon>Candidatus Chromulinivoraceae</taxon>
        <taxon>Candidatus Chromulinivorax</taxon>
    </lineage>
</organism>
<dbReference type="Proteomes" id="UP000254834">
    <property type="component" value="Chromosome"/>
</dbReference>
<proteinExistence type="predicted"/>
<dbReference type="AlphaFoldDB" id="A0A345ZC72"/>
<gene>
    <name evidence="1" type="ORF">C0J27_04045</name>
</gene>
<sequence length="82" mass="9217">MNQIFTIEFCPAFSMKTSGVGGPDALFFQLRKRIVAAATHVSGNERSDIGGWYNYFEFGSHSLGLKIKESWQKTKTLLLTKL</sequence>
<reference evidence="1 2" key="1">
    <citation type="submission" date="2017-12" db="EMBL/GenBank/DDBJ databases">
        <title>Chromulinavorax destructans is a abundant pathogen of dominant heterotrophic picoflagllates.</title>
        <authorList>
            <person name="Deeg C.M."/>
            <person name="Zimmer M."/>
            <person name="Suttle C.A."/>
        </authorList>
    </citation>
    <scope>NUCLEOTIDE SEQUENCE [LARGE SCALE GENOMIC DNA]</scope>
    <source>
        <strain evidence="1 2">SeV1</strain>
    </source>
</reference>
<dbReference type="KEGG" id="cdes:C0J27_04045"/>
<keyword evidence="2" id="KW-1185">Reference proteome</keyword>